<feature type="compositionally biased region" description="Basic and acidic residues" evidence="1">
    <location>
        <begin position="59"/>
        <end position="76"/>
    </location>
</feature>
<keyword evidence="4" id="KW-1185">Reference proteome</keyword>
<proteinExistence type="predicted"/>
<accession>A0AAV7J7D6</accession>
<reference evidence="3 4" key="1">
    <citation type="journal article" date="2021" name="J. Hered.">
        <title>A chromosome-level genome assembly of the parasitoid wasp, Cotesia glomerata (Hymenoptera: Braconidae).</title>
        <authorList>
            <person name="Pinto B.J."/>
            <person name="Weis J.J."/>
            <person name="Gamble T."/>
            <person name="Ode P.J."/>
            <person name="Paul R."/>
            <person name="Zaspel J.M."/>
        </authorList>
    </citation>
    <scope>NUCLEOTIDE SEQUENCE [LARGE SCALE GENOMIC DNA]</scope>
    <source>
        <strain evidence="3">CgM1</strain>
    </source>
</reference>
<name>A0AAV7J7D6_COTGL</name>
<dbReference type="AlphaFoldDB" id="A0AAV7J7D6"/>
<dbReference type="EMBL" id="JAHXZJ010000001">
    <property type="protein sequence ID" value="KAH0569035.1"/>
    <property type="molecule type" value="Genomic_DNA"/>
</dbReference>
<gene>
    <name evidence="3" type="ORF">KQX54_021741</name>
</gene>
<comment type="caution">
    <text evidence="3">The sequence shown here is derived from an EMBL/GenBank/DDBJ whole genome shotgun (WGS) entry which is preliminary data.</text>
</comment>
<organism evidence="3 4">
    <name type="scientific">Cotesia glomerata</name>
    <name type="common">Lepidopteran parasitic wasp</name>
    <name type="synonym">Apanteles glomeratus</name>
    <dbReference type="NCBI Taxonomy" id="32391"/>
    <lineage>
        <taxon>Eukaryota</taxon>
        <taxon>Metazoa</taxon>
        <taxon>Ecdysozoa</taxon>
        <taxon>Arthropoda</taxon>
        <taxon>Hexapoda</taxon>
        <taxon>Insecta</taxon>
        <taxon>Pterygota</taxon>
        <taxon>Neoptera</taxon>
        <taxon>Endopterygota</taxon>
        <taxon>Hymenoptera</taxon>
        <taxon>Apocrita</taxon>
        <taxon>Ichneumonoidea</taxon>
        <taxon>Braconidae</taxon>
        <taxon>Microgastrinae</taxon>
        <taxon>Cotesia</taxon>
    </lineage>
</organism>
<protein>
    <submittedName>
        <fullName evidence="3">Uncharacterized protein</fullName>
    </submittedName>
</protein>
<feature type="transmembrane region" description="Helical" evidence="2">
    <location>
        <begin position="97"/>
        <end position="115"/>
    </location>
</feature>
<evidence type="ECO:0000256" key="1">
    <source>
        <dbReference type="SAM" id="MobiDB-lite"/>
    </source>
</evidence>
<keyword evidence="2" id="KW-0472">Membrane</keyword>
<evidence type="ECO:0000313" key="3">
    <source>
        <dbReference type="EMBL" id="KAH0569035.1"/>
    </source>
</evidence>
<keyword evidence="2" id="KW-0812">Transmembrane</keyword>
<feature type="region of interest" description="Disordered" evidence="1">
    <location>
        <begin position="57"/>
        <end position="93"/>
    </location>
</feature>
<evidence type="ECO:0000313" key="4">
    <source>
        <dbReference type="Proteomes" id="UP000826195"/>
    </source>
</evidence>
<evidence type="ECO:0000256" key="2">
    <source>
        <dbReference type="SAM" id="Phobius"/>
    </source>
</evidence>
<dbReference type="Proteomes" id="UP000826195">
    <property type="component" value="Unassembled WGS sequence"/>
</dbReference>
<sequence length="127" mass="14769">MCDHILACVIIWSDHIVIERRDSRLYPGDDHRRQICGPLLSVALDARDDTPTSSIVYSKRVESTSKQSENKERRDVDDYDDQLPLRDSPPPLPPSRAGFLSFFLFLKFLYLCYFIHIEFVPLHKSTD</sequence>
<keyword evidence="2" id="KW-1133">Transmembrane helix</keyword>